<reference evidence="1" key="1">
    <citation type="submission" date="2021-02" db="EMBL/GenBank/DDBJ databases">
        <authorList>
            <person name="Nowell W R."/>
        </authorList>
    </citation>
    <scope>NUCLEOTIDE SEQUENCE</scope>
</reference>
<sequence length="28" mass="3101">MDNDETNYSTALDYKSLLTMATRTTSSA</sequence>
<name>A0A821BIX1_9BILA</name>
<dbReference type="Proteomes" id="UP000663873">
    <property type="component" value="Unassembled WGS sequence"/>
</dbReference>
<evidence type="ECO:0000313" key="2">
    <source>
        <dbReference type="Proteomes" id="UP000663873"/>
    </source>
</evidence>
<feature type="non-terminal residue" evidence="1">
    <location>
        <position position="28"/>
    </location>
</feature>
<dbReference type="EMBL" id="CAJOBP010017956">
    <property type="protein sequence ID" value="CAF4588937.1"/>
    <property type="molecule type" value="Genomic_DNA"/>
</dbReference>
<dbReference type="AlphaFoldDB" id="A0A821BIX1"/>
<keyword evidence="2" id="KW-1185">Reference proteome</keyword>
<protein>
    <submittedName>
        <fullName evidence="1">Uncharacterized protein</fullName>
    </submittedName>
</protein>
<evidence type="ECO:0000313" key="1">
    <source>
        <dbReference type="EMBL" id="CAF4588937.1"/>
    </source>
</evidence>
<comment type="caution">
    <text evidence="1">The sequence shown here is derived from an EMBL/GenBank/DDBJ whole genome shotgun (WGS) entry which is preliminary data.</text>
</comment>
<proteinExistence type="predicted"/>
<gene>
    <name evidence="1" type="ORF">UJA718_LOCUS30875</name>
</gene>
<organism evidence="1 2">
    <name type="scientific">Rotaria socialis</name>
    <dbReference type="NCBI Taxonomy" id="392032"/>
    <lineage>
        <taxon>Eukaryota</taxon>
        <taxon>Metazoa</taxon>
        <taxon>Spiralia</taxon>
        <taxon>Gnathifera</taxon>
        <taxon>Rotifera</taxon>
        <taxon>Eurotatoria</taxon>
        <taxon>Bdelloidea</taxon>
        <taxon>Philodinida</taxon>
        <taxon>Philodinidae</taxon>
        <taxon>Rotaria</taxon>
    </lineage>
</organism>
<accession>A0A821BIX1</accession>